<keyword evidence="4" id="KW-1185">Reference proteome</keyword>
<evidence type="ECO:0000256" key="1">
    <source>
        <dbReference type="SAM" id="SignalP"/>
    </source>
</evidence>
<name>A0AAE3P2R4_9BACT</name>
<evidence type="ECO:0000259" key="2">
    <source>
        <dbReference type="SMART" id="SM00867"/>
    </source>
</evidence>
<feature type="domain" description="Lipid/polyisoprenoid-binding YceI-like" evidence="2">
    <location>
        <begin position="23"/>
        <end position="192"/>
    </location>
</feature>
<proteinExistence type="predicted"/>
<dbReference type="Pfam" id="PF04264">
    <property type="entry name" value="YceI"/>
    <property type="match status" value="1"/>
</dbReference>
<accession>A0AAE3P2R4</accession>
<dbReference type="InterPro" id="IPR007372">
    <property type="entry name" value="Lipid/polyisoprenoid-bd_YceI"/>
</dbReference>
<feature type="chain" id="PRO_5042236768" evidence="1">
    <location>
        <begin position="21"/>
        <end position="195"/>
    </location>
</feature>
<evidence type="ECO:0000313" key="4">
    <source>
        <dbReference type="Proteomes" id="UP001221302"/>
    </source>
</evidence>
<comment type="caution">
    <text evidence="3">The sequence shown here is derived from an EMBL/GenBank/DDBJ whole genome shotgun (WGS) entry which is preliminary data.</text>
</comment>
<dbReference type="SUPFAM" id="SSF101874">
    <property type="entry name" value="YceI-like"/>
    <property type="match status" value="1"/>
</dbReference>
<dbReference type="Gene3D" id="2.40.128.110">
    <property type="entry name" value="Lipid/polyisoprenoid-binding, YceI-like"/>
    <property type="match status" value="1"/>
</dbReference>
<dbReference type="PANTHER" id="PTHR34406">
    <property type="entry name" value="PROTEIN YCEI"/>
    <property type="match status" value="1"/>
</dbReference>
<feature type="signal peptide" evidence="1">
    <location>
        <begin position="1"/>
        <end position="20"/>
    </location>
</feature>
<dbReference type="SMART" id="SM00867">
    <property type="entry name" value="YceI"/>
    <property type="match status" value="1"/>
</dbReference>
<gene>
    <name evidence="3" type="ORF">P0M35_11170</name>
</gene>
<dbReference type="PANTHER" id="PTHR34406:SF1">
    <property type="entry name" value="PROTEIN YCEI"/>
    <property type="match status" value="1"/>
</dbReference>
<dbReference type="RefSeq" id="WP_321536483.1">
    <property type="nucleotide sequence ID" value="NZ_JARGDL010000017.1"/>
</dbReference>
<sequence>MKKIFLASFILVLSTTLTFAQTKWVIDKAHSKVQFSVSHLVITDVVGQFKKYDIKVETNGDDFTNAKIEFTADVNSIDTENEGRDKHLKSDDFFNAEKFPQIKFIGKKMEKVGDGKFKLTGDFTIRDVTKPITLDVTFRGIVKDPWGNTKAGFKIKGVVNRFDYNLKWNNLMETGGAVVGKDVEITVNLELNKQK</sequence>
<protein>
    <submittedName>
        <fullName evidence="3">YceI family protein</fullName>
    </submittedName>
</protein>
<evidence type="ECO:0000313" key="3">
    <source>
        <dbReference type="EMBL" id="MDF1612712.1"/>
    </source>
</evidence>
<keyword evidence="1" id="KW-0732">Signal</keyword>
<dbReference type="Proteomes" id="UP001221302">
    <property type="component" value="Unassembled WGS sequence"/>
</dbReference>
<dbReference type="AlphaFoldDB" id="A0AAE3P2R4"/>
<dbReference type="EMBL" id="JARGDL010000017">
    <property type="protein sequence ID" value="MDF1612712.1"/>
    <property type="molecule type" value="Genomic_DNA"/>
</dbReference>
<organism evidence="3 4">
    <name type="scientific">Stygiobacter electus</name>
    <dbReference type="NCBI Taxonomy" id="3032292"/>
    <lineage>
        <taxon>Bacteria</taxon>
        <taxon>Pseudomonadati</taxon>
        <taxon>Ignavibacteriota</taxon>
        <taxon>Ignavibacteria</taxon>
        <taxon>Ignavibacteriales</taxon>
        <taxon>Melioribacteraceae</taxon>
        <taxon>Stygiobacter</taxon>
    </lineage>
</organism>
<dbReference type="InterPro" id="IPR036761">
    <property type="entry name" value="TTHA0802/YceI-like_sf"/>
</dbReference>
<reference evidence="3" key="1">
    <citation type="submission" date="2023-03" db="EMBL/GenBank/DDBJ databases">
        <title>Stygiobacter electus gen. nov., sp. nov., facultatively anaerobic thermotolerant bacterium of the class Ignavibacteria from a well of Yessentuki mineral water deposit.</title>
        <authorList>
            <person name="Podosokorskaya O.A."/>
            <person name="Elcheninov A.G."/>
            <person name="Petrova N.F."/>
            <person name="Zavarzina D.G."/>
            <person name="Kublanov I.V."/>
            <person name="Merkel A.Y."/>
        </authorList>
    </citation>
    <scope>NUCLEOTIDE SEQUENCE</scope>
    <source>
        <strain evidence="3">09-Me</strain>
    </source>
</reference>